<dbReference type="NCBIfam" id="TIGR03696">
    <property type="entry name" value="Rhs_assc_core"/>
    <property type="match status" value="1"/>
</dbReference>
<reference evidence="1 2" key="1">
    <citation type="submission" date="2018-11" db="EMBL/GenBank/DDBJ databases">
        <title>Flavobacterium sp. nov., YIM 102701-2 draft genome.</title>
        <authorList>
            <person name="Li G."/>
            <person name="Jiang Y."/>
        </authorList>
    </citation>
    <scope>NUCLEOTIDE SEQUENCE [LARGE SCALE GENOMIC DNA]</scope>
    <source>
        <strain evidence="1 2">YIM 102701-2</strain>
    </source>
</reference>
<comment type="caution">
    <text evidence="1">The sequence shown here is derived from an EMBL/GenBank/DDBJ whole genome shotgun (WGS) entry which is preliminary data.</text>
</comment>
<dbReference type="AlphaFoldDB" id="A0A3P3W261"/>
<keyword evidence="2" id="KW-1185">Reference proteome</keyword>
<proteinExistence type="predicted"/>
<dbReference type="EMBL" id="RQVQ01000049">
    <property type="protein sequence ID" value="RRJ87719.1"/>
    <property type="molecule type" value="Genomic_DNA"/>
</dbReference>
<evidence type="ECO:0000313" key="1">
    <source>
        <dbReference type="EMBL" id="RRJ87719.1"/>
    </source>
</evidence>
<evidence type="ECO:0008006" key="3">
    <source>
        <dbReference type="Google" id="ProtNLM"/>
    </source>
</evidence>
<accession>A0A3P3W261</accession>
<gene>
    <name evidence="1" type="ORF">EG240_14715</name>
</gene>
<dbReference type="InterPro" id="IPR022385">
    <property type="entry name" value="Rhs_assc_core"/>
</dbReference>
<organism evidence="1 2">
    <name type="scientific">Paenimyroides tangerinum</name>
    <dbReference type="NCBI Taxonomy" id="2488728"/>
    <lineage>
        <taxon>Bacteria</taxon>
        <taxon>Pseudomonadati</taxon>
        <taxon>Bacteroidota</taxon>
        <taxon>Flavobacteriia</taxon>
        <taxon>Flavobacteriales</taxon>
        <taxon>Flavobacteriaceae</taxon>
        <taxon>Paenimyroides</taxon>
    </lineage>
</organism>
<dbReference type="OrthoDB" id="1367520at2"/>
<name>A0A3P3W261_9FLAO</name>
<protein>
    <recommendedName>
        <fullName evidence="3">RHS repeat-associated core domain-containing protein</fullName>
    </recommendedName>
</protein>
<dbReference type="Gene3D" id="2.180.10.10">
    <property type="entry name" value="RHS repeat-associated core"/>
    <property type="match status" value="1"/>
</dbReference>
<evidence type="ECO:0000313" key="2">
    <source>
        <dbReference type="Proteomes" id="UP000275719"/>
    </source>
</evidence>
<sequence length="39" mass="4250">MFSTFINVDPLAEQTMTAYQYVNNNPVNLNDPTGISGDG</sequence>
<dbReference type="Proteomes" id="UP000275719">
    <property type="component" value="Unassembled WGS sequence"/>
</dbReference>